<accession>A0ABD1LNS3</accession>
<name>A0ABD1LNS3_9FABA</name>
<feature type="compositionally biased region" description="Polar residues" evidence="1">
    <location>
        <begin position="1"/>
        <end position="11"/>
    </location>
</feature>
<protein>
    <submittedName>
        <fullName evidence="2">Uncharacterized protein</fullName>
    </submittedName>
</protein>
<keyword evidence="3" id="KW-1185">Reference proteome</keyword>
<sequence>MVELTSWTGQNPHKEDPESSKPHDQTTFNMLVVKPNLNGKEEDIKTFVEEIDARLGKRFLDYVLNNGFELEPFLGTTLIDMHKKCDSLNDTRIMFDMLRVQTLATWNTMISSRGVHEFWD</sequence>
<feature type="region of interest" description="Disordered" evidence="1">
    <location>
        <begin position="1"/>
        <end position="26"/>
    </location>
</feature>
<dbReference type="PANTHER" id="PTHR47926">
    <property type="entry name" value="PENTATRICOPEPTIDE REPEAT-CONTAINING PROTEIN"/>
    <property type="match status" value="1"/>
</dbReference>
<dbReference type="EMBL" id="JBGMDY010000008">
    <property type="protein sequence ID" value="KAL2325162.1"/>
    <property type="molecule type" value="Genomic_DNA"/>
</dbReference>
<dbReference type="AlphaFoldDB" id="A0ABD1LNS3"/>
<evidence type="ECO:0000313" key="2">
    <source>
        <dbReference type="EMBL" id="KAL2325162.1"/>
    </source>
</evidence>
<dbReference type="PANTHER" id="PTHR47926:SF347">
    <property type="entry name" value="PENTATRICOPEPTIDE REPEAT-CONTAINING PROTEIN"/>
    <property type="match status" value="1"/>
</dbReference>
<dbReference type="Proteomes" id="UP001603857">
    <property type="component" value="Unassembled WGS sequence"/>
</dbReference>
<reference evidence="2 3" key="1">
    <citation type="submission" date="2024-08" db="EMBL/GenBank/DDBJ databases">
        <title>Insights into the chromosomal genome structure of Flemingia macrophylla.</title>
        <authorList>
            <person name="Ding Y."/>
            <person name="Zhao Y."/>
            <person name="Bi W."/>
            <person name="Wu M."/>
            <person name="Zhao G."/>
            <person name="Gong Y."/>
            <person name="Li W."/>
            <person name="Zhang P."/>
        </authorList>
    </citation>
    <scope>NUCLEOTIDE SEQUENCE [LARGE SCALE GENOMIC DNA]</scope>
    <source>
        <strain evidence="2">DYQJB</strain>
        <tissue evidence="2">Leaf</tissue>
    </source>
</reference>
<evidence type="ECO:0000313" key="3">
    <source>
        <dbReference type="Proteomes" id="UP001603857"/>
    </source>
</evidence>
<feature type="compositionally biased region" description="Basic and acidic residues" evidence="1">
    <location>
        <begin position="12"/>
        <end position="24"/>
    </location>
</feature>
<proteinExistence type="predicted"/>
<organism evidence="2 3">
    <name type="scientific">Flemingia macrophylla</name>
    <dbReference type="NCBI Taxonomy" id="520843"/>
    <lineage>
        <taxon>Eukaryota</taxon>
        <taxon>Viridiplantae</taxon>
        <taxon>Streptophyta</taxon>
        <taxon>Embryophyta</taxon>
        <taxon>Tracheophyta</taxon>
        <taxon>Spermatophyta</taxon>
        <taxon>Magnoliopsida</taxon>
        <taxon>eudicotyledons</taxon>
        <taxon>Gunneridae</taxon>
        <taxon>Pentapetalae</taxon>
        <taxon>rosids</taxon>
        <taxon>fabids</taxon>
        <taxon>Fabales</taxon>
        <taxon>Fabaceae</taxon>
        <taxon>Papilionoideae</taxon>
        <taxon>50 kb inversion clade</taxon>
        <taxon>NPAAA clade</taxon>
        <taxon>indigoferoid/millettioid clade</taxon>
        <taxon>Phaseoleae</taxon>
        <taxon>Flemingia</taxon>
    </lineage>
</organism>
<evidence type="ECO:0000256" key="1">
    <source>
        <dbReference type="SAM" id="MobiDB-lite"/>
    </source>
</evidence>
<comment type="caution">
    <text evidence="2">The sequence shown here is derived from an EMBL/GenBank/DDBJ whole genome shotgun (WGS) entry which is preliminary data.</text>
</comment>
<gene>
    <name evidence="2" type="ORF">Fmac_024220</name>
</gene>
<dbReference type="InterPro" id="IPR046960">
    <property type="entry name" value="PPR_At4g14850-like_plant"/>
</dbReference>